<dbReference type="PANTHER" id="PTHR11706">
    <property type="entry name" value="SOLUTE CARRIER PROTEIN FAMILY 11 MEMBER"/>
    <property type="match status" value="1"/>
</dbReference>
<name>A0A7S3GFD6_9EUKA</name>
<gene>
    <name evidence="8" type="ORF">PBIL07802_LOCUS26886</name>
</gene>
<dbReference type="EMBL" id="HBIB01041170">
    <property type="protein sequence ID" value="CAE0264581.1"/>
    <property type="molecule type" value="Transcribed_RNA"/>
</dbReference>
<evidence type="ECO:0000256" key="5">
    <source>
        <dbReference type="ARBA" id="ARBA00023136"/>
    </source>
</evidence>
<proteinExistence type="predicted"/>
<feature type="transmembrane region" description="Helical" evidence="7">
    <location>
        <begin position="111"/>
        <end position="135"/>
    </location>
</feature>
<feature type="transmembrane region" description="Helical" evidence="7">
    <location>
        <begin position="210"/>
        <end position="229"/>
    </location>
</feature>
<feature type="transmembrane region" description="Helical" evidence="7">
    <location>
        <begin position="280"/>
        <end position="306"/>
    </location>
</feature>
<feature type="transmembrane region" description="Helical" evidence="7">
    <location>
        <begin position="167"/>
        <end position="190"/>
    </location>
</feature>
<feature type="transmembrane region" description="Helical" evidence="7">
    <location>
        <begin position="377"/>
        <end position="396"/>
    </location>
</feature>
<feature type="transmembrane region" description="Helical" evidence="7">
    <location>
        <begin position="428"/>
        <end position="450"/>
    </location>
</feature>
<organism evidence="8">
    <name type="scientific">Palpitomonas bilix</name>
    <dbReference type="NCBI Taxonomy" id="652834"/>
    <lineage>
        <taxon>Eukaryota</taxon>
        <taxon>Eukaryota incertae sedis</taxon>
    </lineage>
</organism>
<evidence type="ECO:0000256" key="3">
    <source>
        <dbReference type="ARBA" id="ARBA00022692"/>
    </source>
</evidence>
<dbReference type="NCBIfam" id="NF037982">
    <property type="entry name" value="Nramp_1"/>
    <property type="match status" value="1"/>
</dbReference>
<feature type="transmembrane region" description="Helical" evidence="7">
    <location>
        <begin position="333"/>
        <end position="356"/>
    </location>
</feature>
<evidence type="ECO:0000256" key="2">
    <source>
        <dbReference type="ARBA" id="ARBA00022448"/>
    </source>
</evidence>
<feature type="region of interest" description="Disordered" evidence="6">
    <location>
        <begin position="1"/>
        <end position="20"/>
    </location>
</feature>
<dbReference type="AlphaFoldDB" id="A0A7S3GFD6"/>
<feature type="transmembrane region" description="Helical" evidence="7">
    <location>
        <begin position="68"/>
        <end position="90"/>
    </location>
</feature>
<dbReference type="GO" id="GO:0034755">
    <property type="term" value="P:iron ion transmembrane transport"/>
    <property type="evidence" value="ECO:0007669"/>
    <property type="project" value="TreeGrafter"/>
</dbReference>
<dbReference type="PRINTS" id="PR00447">
    <property type="entry name" value="NATRESASSCMP"/>
</dbReference>
<feature type="transmembrane region" description="Helical" evidence="7">
    <location>
        <begin position="470"/>
        <end position="488"/>
    </location>
</feature>
<protein>
    <submittedName>
        <fullName evidence="8">Uncharacterized protein</fullName>
    </submittedName>
</protein>
<dbReference type="PANTHER" id="PTHR11706:SF33">
    <property type="entry name" value="NATURAL RESISTANCE-ASSOCIATED MACROPHAGE PROTEIN 2"/>
    <property type="match status" value="1"/>
</dbReference>
<dbReference type="InterPro" id="IPR001046">
    <property type="entry name" value="NRAMP_fam"/>
</dbReference>
<dbReference type="GO" id="GO:0005886">
    <property type="term" value="C:plasma membrane"/>
    <property type="evidence" value="ECO:0007669"/>
    <property type="project" value="TreeGrafter"/>
</dbReference>
<keyword evidence="3 7" id="KW-0812">Transmembrane</keyword>
<dbReference type="Pfam" id="PF01566">
    <property type="entry name" value="Nramp"/>
    <property type="match status" value="1"/>
</dbReference>
<evidence type="ECO:0000256" key="1">
    <source>
        <dbReference type="ARBA" id="ARBA00004141"/>
    </source>
</evidence>
<comment type="subcellular location">
    <subcellularLocation>
        <location evidence="1">Membrane</location>
        <topology evidence="1">Multi-pass membrane protein</topology>
    </subcellularLocation>
</comment>
<accession>A0A7S3GFD6</accession>
<feature type="transmembrane region" description="Helical" evidence="7">
    <location>
        <begin position="515"/>
        <end position="540"/>
    </location>
</feature>
<keyword evidence="5 7" id="KW-0472">Membrane</keyword>
<evidence type="ECO:0000256" key="4">
    <source>
        <dbReference type="ARBA" id="ARBA00022989"/>
    </source>
</evidence>
<dbReference type="GO" id="GO:0015086">
    <property type="term" value="F:cadmium ion transmembrane transporter activity"/>
    <property type="evidence" value="ECO:0007669"/>
    <property type="project" value="TreeGrafter"/>
</dbReference>
<reference evidence="8" key="1">
    <citation type="submission" date="2021-01" db="EMBL/GenBank/DDBJ databases">
        <authorList>
            <person name="Corre E."/>
            <person name="Pelletier E."/>
            <person name="Niang G."/>
            <person name="Scheremetjew M."/>
            <person name="Finn R."/>
            <person name="Kale V."/>
            <person name="Holt S."/>
            <person name="Cochrane G."/>
            <person name="Meng A."/>
            <person name="Brown T."/>
            <person name="Cohen L."/>
        </authorList>
    </citation>
    <scope>NUCLEOTIDE SEQUENCE</scope>
    <source>
        <strain evidence="8">NIES-2562</strain>
    </source>
</reference>
<evidence type="ECO:0000256" key="7">
    <source>
        <dbReference type="SAM" id="Phobius"/>
    </source>
</evidence>
<evidence type="ECO:0000313" key="8">
    <source>
        <dbReference type="EMBL" id="CAE0264581.1"/>
    </source>
</evidence>
<evidence type="ECO:0000256" key="6">
    <source>
        <dbReference type="SAM" id="MobiDB-lite"/>
    </source>
</evidence>
<feature type="transmembrane region" description="Helical" evidence="7">
    <location>
        <begin position="141"/>
        <end position="160"/>
    </location>
</feature>
<feature type="transmembrane region" description="Helical" evidence="7">
    <location>
        <begin position="30"/>
        <end position="48"/>
    </location>
</feature>
<sequence>MEGESVEVQDAAENSSSVDRGIEEHKKRKFLRFLRFFGPAFFVSIGGIDPGNFTTDIEAGSKYGMSLLWVLLVATVIAVIVQVLAARIGIATGQGLAGVCCEYYTQWISKTTFLVAFIAIISTILACLLGGAVGLQMLTGAPVAVTIIVCAGILWVSMFLHRLGARVLELVVAAFLFSISICFSVELTLIEIHWEEVAKGFIPSNPGSEGLLVAVGLFGACVMPHNIYLHSSLLAHDRHHRPAVSQQSERSCINKSLCWVQHKIERAGQSSMSELLQFSVIDSIVAFGIAFFVSVCLIIISAAAFFENNQHEVVELQQAKVLLGGLLQRNAELGAVLFGIALFVAGHSSAMSGVMAGRNIVSGFFPSRPRPLTNDHVLDLLHVLATVAIAFPITVISSDEHLDTNGAMSLSVNATFEEGTAVGDASTYLVIILTQVVLSLSLPAALIPLVRFCRDDAIVGSELKIGHPMLVVSWVAVMFVCVVNFWLLGDLVTSLFSSAESSDEGSMKETDVGSFAGGILICSLFACWVVFLGFLLFYPLRRKNISGNSRMYALAEVVEDEEVDDDEDGQL</sequence>
<keyword evidence="4 7" id="KW-1133">Transmembrane helix</keyword>
<keyword evidence="2" id="KW-0813">Transport</keyword>
<dbReference type="GO" id="GO:0005384">
    <property type="term" value="F:manganese ion transmembrane transporter activity"/>
    <property type="evidence" value="ECO:0007669"/>
    <property type="project" value="TreeGrafter"/>
</dbReference>